<sequence>MRANGETAIVPMRAMTGGETLDAAVALLRQRALPLLAVAAPLAIIEQAVLFVWRAMLDLDPPIYWPDDPSLPWWMMISAGFAAEAFVIALLGAYAGAAAGPALLGRSVSHREVWRRYRPLAAIPLALVLGGVAYAAAFGGFLGLILIWVLFGLAPAVLTFERARNPMIAVGRSAALSTRAGMRAGGLRLLGYGVWLAIRFALGTGWTAAAEMLGTIPGSQTWMVWAVPAAWAFANTLAYAALACLDAVLVAETRIRTEGLDIAVGRARSRGEDGTAALVVAKR</sequence>
<evidence type="ECO:0000256" key="1">
    <source>
        <dbReference type="SAM" id="Phobius"/>
    </source>
</evidence>
<feature type="transmembrane region" description="Helical" evidence="1">
    <location>
        <begin position="141"/>
        <end position="160"/>
    </location>
</feature>
<dbReference type="AlphaFoldDB" id="A0A7W5FHJ2"/>
<keyword evidence="1" id="KW-0472">Membrane</keyword>
<evidence type="ECO:0000313" key="2">
    <source>
        <dbReference type="EMBL" id="MBB3098530.1"/>
    </source>
</evidence>
<evidence type="ECO:0000313" key="3">
    <source>
        <dbReference type="Proteomes" id="UP000590749"/>
    </source>
</evidence>
<feature type="transmembrane region" description="Helical" evidence="1">
    <location>
        <begin position="117"/>
        <end position="135"/>
    </location>
</feature>
<dbReference type="Proteomes" id="UP000590749">
    <property type="component" value="Unassembled WGS sequence"/>
</dbReference>
<feature type="transmembrane region" description="Helical" evidence="1">
    <location>
        <begin position="189"/>
        <end position="209"/>
    </location>
</feature>
<feature type="transmembrane region" description="Helical" evidence="1">
    <location>
        <begin position="73"/>
        <end position="96"/>
    </location>
</feature>
<proteinExistence type="predicted"/>
<dbReference type="RefSeq" id="WP_183224613.1">
    <property type="nucleotide sequence ID" value="NZ_BMPW01000017.1"/>
</dbReference>
<accession>A0A7W5FHJ2</accession>
<dbReference type="EMBL" id="JACHXF010000015">
    <property type="protein sequence ID" value="MBB3098530.1"/>
    <property type="molecule type" value="Genomic_DNA"/>
</dbReference>
<name>A0A7W5FHJ2_9ACTN</name>
<keyword evidence="1" id="KW-1133">Transmembrane helix</keyword>
<feature type="transmembrane region" description="Helical" evidence="1">
    <location>
        <begin position="32"/>
        <end position="53"/>
    </location>
</feature>
<keyword evidence="1" id="KW-0812">Transmembrane</keyword>
<reference evidence="2 3" key="1">
    <citation type="submission" date="2020-08" db="EMBL/GenBank/DDBJ databases">
        <title>Genomic Encyclopedia of Type Strains, Phase III (KMG-III): the genomes of soil and plant-associated and newly described type strains.</title>
        <authorList>
            <person name="Whitman W."/>
        </authorList>
    </citation>
    <scope>NUCLEOTIDE SEQUENCE [LARGE SCALE GENOMIC DNA]</scope>
    <source>
        <strain evidence="2 3">CECT 3287</strain>
    </source>
</reference>
<keyword evidence="3" id="KW-1185">Reference proteome</keyword>
<gene>
    <name evidence="2" type="ORF">FHR83_006229</name>
</gene>
<feature type="transmembrane region" description="Helical" evidence="1">
    <location>
        <begin position="229"/>
        <end position="251"/>
    </location>
</feature>
<protein>
    <submittedName>
        <fullName evidence="2">Uncharacterized protein</fullName>
    </submittedName>
</protein>
<organism evidence="2 3">
    <name type="scientific">Actinoplanes campanulatus</name>
    <dbReference type="NCBI Taxonomy" id="113559"/>
    <lineage>
        <taxon>Bacteria</taxon>
        <taxon>Bacillati</taxon>
        <taxon>Actinomycetota</taxon>
        <taxon>Actinomycetes</taxon>
        <taxon>Micromonosporales</taxon>
        <taxon>Micromonosporaceae</taxon>
        <taxon>Actinoplanes</taxon>
    </lineage>
</organism>
<comment type="caution">
    <text evidence="2">The sequence shown here is derived from an EMBL/GenBank/DDBJ whole genome shotgun (WGS) entry which is preliminary data.</text>
</comment>